<keyword evidence="4 5" id="KW-0472">Membrane</keyword>
<feature type="transmembrane region" description="Helical" evidence="5">
    <location>
        <begin position="95"/>
        <end position="118"/>
    </location>
</feature>
<evidence type="ECO:0000256" key="5">
    <source>
        <dbReference type="SAM" id="Phobius"/>
    </source>
</evidence>
<dbReference type="KEGG" id="crq:GCK72_018638"/>
<reference evidence="7 8" key="1">
    <citation type="submission" date="2019-12" db="EMBL/GenBank/DDBJ databases">
        <title>Chromosome-level assembly of the Caenorhabditis remanei genome.</title>
        <authorList>
            <person name="Teterina A.A."/>
            <person name="Willis J.H."/>
            <person name="Phillips P.C."/>
        </authorList>
    </citation>
    <scope>NUCLEOTIDE SEQUENCE [LARGE SCALE GENOMIC DNA]</scope>
    <source>
        <strain evidence="7 8">PX506</strain>
        <tissue evidence="7">Whole organism</tissue>
    </source>
</reference>
<dbReference type="RefSeq" id="XP_003110552.2">
    <property type="nucleotide sequence ID" value="XM_003110504.2"/>
</dbReference>
<comment type="subcellular location">
    <subcellularLocation>
        <location evidence="1">Membrane</location>
    </subcellularLocation>
</comment>
<dbReference type="Gene3D" id="1.20.1070.10">
    <property type="entry name" value="Rhodopsin 7-helix transmembrane proteins"/>
    <property type="match status" value="1"/>
</dbReference>
<dbReference type="PANTHER" id="PTHR46611">
    <property type="entry name" value="SERPENTINE RECEPTOR, CLASS X-RELATED"/>
    <property type="match status" value="1"/>
</dbReference>
<gene>
    <name evidence="7" type="ORF">GCK72_018638</name>
</gene>
<dbReference type="PANTHER" id="PTHR46611:SF4">
    <property type="entry name" value="7TM GPCR SERPENTINE RECEPTOR CLASS X (SRX) DOMAIN-CONTAINING PROTEIN-RELATED"/>
    <property type="match status" value="1"/>
</dbReference>
<evidence type="ECO:0000259" key="6">
    <source>
        <dbReference type="PROSITE" id="PS50262"/>
    </source>
</evidence>
<organism evidence="7 8">
    <name type="scientific">Caenorhabditis remanei</name>
    <name type="common">Caenorhabditis vulgaris</name>
    <dbReference type="NCBI Taxonomy" id="31234"/>
    <lineage>
        <taxon>Eukaryota</taxon>
        <taxon>Metazoa</taxon>
        <taxon>Ecdysozoa</taxon>
        <taxon>Nematoda</taxon>
        <taxon>Chromadorea</taxon>
        <taxon>Rhabditida</taxon>
        <taxon>Rhabditina</taxon>
        <taxon>Rhabditomorpha</taxon>
        <taxon>Rhabditoidea</taxon>
        <taxon>Rhabditidae</taxon>
        <taxon>Peloderinae</taxon>
        <taxon>Caenorhabditis</taxon>
    </lineage>
</organism>
<dbReference type="InterPro" id="IPR017452">
    <property type="entry name" value="GPCR_Rhodpsn_7TM"/>
</dbReference>
<dbReference type="PROSITE" id="PS50262">
    <property type="entry name" value="G_PROTEIN_RECEP_F1_2"/>
    <property type="match status" value="1"/>
</dbReference>
<evidence type="ECO:0000313" key="8">
    <source>
        <dbReference type="Proteomes" id="UP000483820"/>
    </source>
</evidence>
<dbReference type="InterPro" id="IPR019430">
    <property type="entry name" value="7TM_GPCR_serpentine_rcpt_Srx"/>
</dbReference>
<feature type="transmembrane region" description="Helical" evidence="5">
    <location>
        <begin position="130"/>
        <end position="150"/>
    </location>
</feature>
<dbReference type="SUPFAM" id="SSF81321">
    <property type="entry name" value="Family A G protein-coupled receptor-like"/>
    <property type="match status" value="1"/>
</dbReference>
<feature type="transmembrane region" description="Helical" evidence="5">
    <location>
        <begin position="226"/>
        <end position="249"/>
    </location>
</feature>
<feature type="transmembrane region" description="Helical" evidence="5">
    <location>
        <begin position="12"/>
        <end position="36"/>
    </location>
</feature>
<accession>A0A6A5GBH5</accession>
<protein>
    <recommendedName>
        <fullName evidence="6">G-protein coupled receptors family 1 profile domain-containing protein</fullName>
    </recommendedName>
</protein>
<comment type="caution">
    <text evidence="7">The sequence shown here is derived from an EMBL/GenBank/DDBJ whole genome shotgun (WGS) entry which is preliminary data.</text>
</comment>
<dbReference type="AlphaFoldDB" id="A0A6A5GBH5"/>
<evidence type="ECO:0000256" key="3">
    <source>
        <dbReference type="ARBA" id="ARBA00022989"/>
    </source>
</evidence>
<name>A0A6A5GBH5_CAERE</name>
<dbReference type="Pfam" id="PF10328">
    <property type="entry name" value="7TM_GPCR_Srx"/>
    <property type="match status" value="1"/>
</dbReference>
<evidence type="ECO:0000313" key="7">
    <source>
        <dbReference type="EMBL" id="KAF1752084.1"/>
    </source>
</evidence>
<keyword evidence="3 5" id="KW-1133">Transmembrane helix</keyword>
<proteinExistence type="predicted"/>
<dbReference type="GO" id="GO:0016020">
    <property type="term" value="C:membrane"/>
    <property type="evidence" value="ECO:0007669"/>
    <property type="project" value="UniProtKB-SubCell"/>
</dbReference>
<feature type="transmembrane region" description="Helical" evidence="5">
    <location>
        <begin position="179"/>
        <end position="205"/>
    </location>
</feature>
<dbReference type="Proteomes" id="UP000483820">
    <property type="component" value="Chromosome V"/>
</dbReference>
<dbReference type="EMBL" id="WUAV01000005">
    <property type="protein sequence ID" value="KAF1752084.1"/>
    <property type="molecule type" value="Genomic_DNA"/>
</dbReference>
<evidence type="ECO:0000256" key="4">
    <source>
        <dbReference type="ARBA" id="ARBA00023136"/>
    </source>
</evidence>
<keyword evidence="2 5" id="KW-0812">Transmembrane</keyword>
<evidence type="ECO:0000256" key="1">
    <source>
        <dbReference type="ARBA" id="ARBA00004370"/>
    </source>
</evidence>
<dbReference type="CTD" id="9824801"/>
<dbReference type="GeneID" id="9824801"/>
<feature type="domain" description="G-protein coupled receptors family 1 profile" evidence="6">
    <location>
        <begin position="30"/>
        <end position="236"/>
    </location>
</feature>
<sequence length="289" mass="32259">MSPDNSTVTEKQLVIAGYSTLLISAIGLSLNLLIFFKFASPRQLSNGFYVLCLSKSISNSIICLIGLCWVGPAILINHLFLPIFFNKLLGQLNEYGIYLMGPLTQLLMAIDRFLIIFFPLGISDRQRCRVSVFSISLCWLICFGFVGITYKYKCWVYYSLKSLNYEAENEECDQMNLNIFSYFCISLAASTITIQLSNFVGIMSLSSKSSSSNSTSNAQRRRSIRLFIQLQLTCIIMANVTSAATGAAAENTMRCLRIARRSMDSIRRNETSPKAAGALWSMIATKTMS</sequence>
<feature type="transmembrane region" description="Helical" evidence="5">
    <location>
        <begin position="48"/>
        <end position="75"/>
    </location>
</feature>
<evidence type="ECO:0000256" key="2">
    <source>
        <dbReference type="ARBA" id="ARBA00022692"/>
    </source>
</evidence>